<dbReference type="Pfam" id="PF13144">
    <property type="entry name" value="ChapFlgA"/>
    <property type="match status" value="1"/>
</dbReference>
<evidence type="ECO:0000259" key="2">
    <source>
        <dbReference type="Pfam" id="PF13144"/>
    </source>
</evidence>
<evidence type="ECO:0000313" key="3">
    <source>
        <dbReference type="EMBL" id="SSC65369.1"/>
    </source>
</evidence>
<dbReference type="Gene3D" id="2.30.30.760">
    <property type="match status" value="1"/>
</dbReference>
<dbReference type="AlphaFoldDB" id="A0A376ABY5"/>
<evidence type="ECO:0000313" key="4">
    <source>
        <dbReference type="Proteomes" id="UP000254764"/>
    </source>
</evidence>
<dbReference type="InterPro" id="IPR017585">
    <property type="entry name" value="SAF_FlgA"/>
</dbReference>
<keyword evidence="4" id="KW-1185">Reference proteome</keyword>
<comment type="function">
    <text evidence="1">Involved in the assembly process of the P-ring formation. It may associate with FlgF on the rod constituting a structure essential for the P-ring assembly or may act as a modulator protein for the P-ring assembly.</text>
</comment>
<dbReference type="PANTHER" id="PTHR36307">
    <property type="entry name" value="FLAGELLA BASAL BODY P-RING FORMATION PROTEIN FLGA"/>
    <property type="match status" value="1"/>
</dbReference>
<reference evidence="4" key="1">
    <citation type="submission" date="2018-07" db="EMBL/GenBank/DDBJ databases">
        <authorList>
            <person name="Peiro R."/>
            <person name="Begona"/>
            <person name="Cbmso G."/>
            <person name="Lopez M."/>
            <person name="Gonzalez S."/>
        </authorList>
    </citation>
    <scope>NUCLEOTIDE SEQUENCE [LARGE SCALE GENOMIC DNA]</scope>
</reference>
<dbReference type="STRING" id="1336235.GCA_000518785_01865"/>
<dbReference type="NCBIfam" id="TIGR03170">
    <property type="entry name" value="flgA_cterm"/>
    <property type="match status" value="1"/>
</dbReference>
<gene>
    <name evidence="3" type="ORF">RHIZ70_1077</name>
</gene>
<comment type="subcellular location">
    <subcellularLocation>
        <location evidence="1">Periplasm</location>
    </subcellularLocation>
</comment>
<dbReference type="EMBL" id="UEYP01000001">
    <property type="protein sequence ID" value="SSC65369.1"/>
    <property type="molecule type" value="Genomic_DNA"/>
</dbReference>
<evidence type="ECO:0000256" key="1">
    <source>
        <dbReference type="RuleBase" id="RU362063"/>
    </source>
</evidence>
<feature type="chain" id="PRO_5016486850" description="Flagella basal body P-ring formation protein FlgA" evidence="1">
    <location>
        <begin position="27"/>
        <end position="161"/>
    </location>
</feature>
<keyword evidence="1" id="KW-1005">Bacterial flagellum biogenesis</keyword>
<dbReference type="InterPro" id="IPR039246">
    <property type="entry name" value="Flagellar_FlgA"/>
</dbReference>
<dbReference type="GO" id="GO:0044780">
    <property type="term" value="P:bacterial-type flagellum assembly"/>
    <property type="evidence" value="ECO:0007669"/>
    <property type="project" value="InterPro"/>
</dbReference>
<dbReference type="GO" id="GO:0042597">
    <property type="term" value="C:periplasmic space"/>
    <property type="evidence" value="ECO:0007669"/>
    <property type="project" value="UniProtKB-SubCell"/>
</dbReference>
<organism evidence="3 4">
    <name type="scientific">Ciceribacter selenitireducens ATCC BAA-1503</name>
    <dbReference type="NCBI Taxonomy" id="1336235"/>
    <lineage>
        <taxon>Bacteria</taxon>
        <taxon>Pseudomonadati</taxon>
        <taxon>Pseudomonadota</taxon>
        <taxon>Alphaproteobacteria</taxon>
        <taxon>Hyphomicrobiales</taxon>
        <taxon>Rhizobiaceae</taxon>
        <taxon>Ciceribacter</taxon>
    </lineage>
</organism>
<feature type="domain" description="Flagella basal body P-ring formation protein FlgA SAF" evidence="2">
    <location>
        <begin position="38"/>
        <end position="158"/>
    </location>
</feature>
<accession>A0A376ABY5</accession>
<dbReference type="OrthoDB" id="8448733at2"/>
<name>A0A376ABY5_9HYPH</name>
<sequence length="161" mass="16739">MRFRRMKRHLAQAAVAVTVAASLSWAAPHAALAQGFAVVPTQTIYPGETVSATQLEEVAVTNPNIAGGYAQSIAEVEGMISKRTLLPGRTIPVASLRPPYAINRGANVRLTFTLGNMTISASGTPLADASVGDVIKVRNLDSGVIVTGTVLADGTVQVMAK</sequence>
<dbReference type="RefSeq" id="WP_115668445.1">
    <property type="nucleotide sequence ID" value="NZ_UEYP01000001.1"/>
</dbReference>
<protein>
    <recommendedName>
        <fullName evidence="1">Flagella basal body P-ring formation protein FlgA</fullName>
    </recommendedName>
</protein>
<dbReference type="Proteomes" id="UP000254764">
    <property type="component" value="Unassembled WGS sequence"/>
</dbReference>
<feature type="signal peptide" evidence="1">
    <location>
        <begin position="1"/>
        <end position="26"/>
    </location>
</feature>
<keyword evidence="1" id="KW-0574">Periplasm</keyword>
<dbReference type="CDD" id="cd11614">
    <property type="entry name" value="SAF_CpaB_FlgA_like"/>
    <property type="match status" value="1"/>
</dbReference>
<dbReference type="PANTHER" id="PTHR36307:SF1">
    <property type="entry name" value="FLAGELLA BASAL BODY P-RING FORMATION PROTEIN FLGA"/>
    <property type="match status" value="1"/>
</dbReference>
<comment type="similarity">
    <text evidence="1">Belongs to the FlgA family.</text>
</comment>
<keyword evidence="1" id="KW-0732">Signal</keyword>
<proteinExistence type="inferred from homology"/>